<keyword evidence="3" id="KW-0813">Transport</keyword>
<dbReference type="GO" id="GO:0015920">
    <property type="term" value="P:lipopolysaccharide transport"/>
    <property type="evidence" value="ECO:0007669"/>
    <property type="project" value="TreeGrafter"/>
</dbReference>
<feature type="transmembrane region" description="Helical" evidence="4">
    <location>
        <begin position="149"/>
        <end position="173"/>
    </location>
</feature>
<keyword evidence="4" id="KW-0812">Transmembrane</keyword>
<dbReference type="EMBL" id="BMLP01000003">
    <property type="protein sequence ID" value="GGO32535.1"/>
    <property type="molecule type" value="Genomic_DNA"/>
</dbReference>
<reference evidence="5 6" key="1">
    <citation type="journal article" date="2014" name="Int. J. Syst. Evol. Microbiol.">
        <title>Complete genome sequence of Corynebacterium casei LMG S-19264T (=DSM 44701T), isolated from a smear-ripened cheese.</title>
        <authorList>
            <consortium name="US DOE Joint Genome Institute (JGI-PGF)"/>
            <person name="Walter F."/>
            <person name="Albersmeier A."/>
            <person name="Kalinowski J."/>
            <person name="Ruckert C."/>
        </authorList>
    </citation>
    <scope>NUCLEOTIDE SEQUENCE [LARGE SCALE GENOMIC DNA]</scope>
    <source>
        <strain evidence="5 6">CGMCC 1.7029</strain>
    </source>
</reference>
<comment type="similarity">
    <text evidence="2">Belongs to the ABC-2 integral membrane protein family.</text>
</comment>
<evidence type="ECO:0000256" key="4">
    <source>
        <dbReference type="SAM" id="Phobius"/>
    </source>
</evidence>
<comment type="caution">
    <text evidence="5">The sequence shown here is derived from an EMBL/GenBank/DDBJ whole genome shotgun (WGS) entry which is preliminary data.</text>
</comment>
<dbReference type="RefSeq" id="WP_146286745.1">
    <property type="nucleotide sequence ID" value="NZ_BMLP01000003.1"/>
</dbReference>
<feature type="transmembrane region" description="Helical" evidence="4">
    <location>
        <begin position="240"/>
        <end position="260"/>
    </location>
</feature>
<evidence type="ECO:0000313" key="6">
    <source>
        <dbReference type="Proteomes" id="UP000598196"/>
    </source>
</evidence>
<gene>
    <name evidence="5" type="ORF">GCM10010991_20210</name>
</gene>
<keyword evidence="4" id="KW-0472">Membrane</keyword>
<accession>A0A917YKD5</accession>
<evidence type="ECO:0000256" key="2">
    <source>
        <dbReference type="ARBA" id="ARBA00007783"/>
    </source>
</evidence>
<dbReference type="PANTHER" id="PTHR30413">
    <property type="entry name" value="INNER MEMBRANE TRANSPORT PERMEASE"/>
    <property type="match status" value="1"/>
</dbReference>
<keyword evidence="6" id="KW-1185">Reference proteome</keyword>
<feature type="transmembrane region" description="Helical" evidence="4">
    <location>
        <begin position="72"/>
        <end position="93"/>
    </location>
</feature>
<evidence type="ECO:0000256" key="3">
    <source>
        <dbReference type="ARBA" id="ARBA00022448"/>
    </source>
</evidence>
<comment type="subcellular location">
    <subcellularLocation>
        <location evidence="1">Cell inner membrane</location>
        <topology evidence="1">Multi-pass membrane protein</topology>
    </subcellularLocation>
</comment>
<dbReference type="AlphaFoldDB" id="A0A917YKD5"/>
<protein>
    <submittedName>
        <fullName evidence="5">ABC transporter permease</fullName>
    </submittedName>
</protein>
<organism evidence="5 6">
    <name type="scientific">Gemmobacter aquaticus</name>
    <dbReference type="NCBI Taxonomy" id="490185"/>
    <lineage>
        <taxon>Bacteria</taxon>
        <taxon>Pseudomonadati</taxon>
        <taxon>Pseudomonadota</taxon>
        <taxon>Alphaproteobacteria</taxon>
        <taxon>Rhodobacterales</taxon>
        <taxon>Paracoccaceae</taxon>
        <taxon>Gemmobacter</taxon>
    </lineage>
</organism>
<proteinExistence type="inferred from homology"/>
<feature type="transmembrane region" description="Helical" evidence="4">
    <location>
        <begin position="36"/>
        <end position="60"/>
    </location>
</feature>
<dbReference type="Proteomes" id="UP000598196">
    <property type="component" value="Unassembled WGS sequence"/>
</dbReference>
<evidence type="ECO:0000313" key="5">
    <source>
        <dbReference type="EMBL" id="GGO32535.1"/>
    </source>
</evidence>
<sequence length="273" mass="30214">MFQVERPKSILGSVIGTFELIFHASVHKVRKGHGNAIVGLLLNILQMVLMIVVFYTMMSLLGARGMAIRGNYVVYLMTGIFFFFTHIKAIGAVASADGPTSTMMQHAPMNTVISIVASALASLYQQFLAVAVILYLYHAAIEPISIHDPVGAMGMMLLSWGSGVGIGMILMAAKPWAPDFFGILTQVYMRANMFASGKMMVANNTPGHILQWFTWNPLFHTIDQGRGFVFQNYHPHNSNIAYPLACTFVCILIGLMAEFYTRKHISVSWSARR</sequence>
<dbReference type="GO" id="GO:0005886">
    <property type="term" value="C:plasma membrane"/>
    <property type="evidence" value="ECO:0007669"/>
    <property type="project" value="UniProtKB-SubCell"/>
</dbReference>
<dbReference type="OrthoDB" id="7835223at2"/>
<feature type="transmembrane region" description="Helical" evidence="4">
    <location>
        <begin position="113"/>
        <end position="137"/>
    </location>
</feature>
<keyword evidence="4" id="KW-1133">Transmembrane helix</keyword>
<name>A0A917YKD5_9RHOB</name>
<evidence type="ECO:0000256" key="1">
    <source>
        <dbReference type="ARBA" id="ARBA00004429"/>
    </source>
</evidence>
<dbReference type="PANTHER" id="PTHR30413:SF8">
    <property type="entry name" value="TRANSPORT PERMEASE PROTEIN"/>
    <property type="match status" value="1"/>
</dbReference>